<dbReference type="AlphaFoldDB" id="A0A2G5I2S7"/>
<organism evidence="3 4">
    <name type="scientific">Cercospora beticola</name>
    <name type="common">Sugarbeet leaf spot fungus</name>
    <dbReference type="NCBI Taxonomy" id="122368"/>
    <lineage>
        <taxon>Eukaryota</taxon>
        <taxon>Fungi</taxon>
        <taxon>Dikarya</taxon>
        <taxon>Ascomycota</taxon>
        <taxon>Pezizomycotina</taxon>
        <taxon>Dothideomycetes</taxon>
        <taxon>Dothideomycetidae</taxon>
        <taxon>Mycosphaerellales</taxon>
        <taxon>Mycosphaerellaceae</taxon>
        <taxon>Cercospora</taxon>
    </lineage>
</organism>
<comment type="caution">
    <text evidence="3">The sequence shown here is derived from an EMBL/GenBank/DDBJ whole genome shotgun (WGS) entry which is preliminary data.</text>
</comment>
<name>A0A2G5I2S7_CERBT</name>
<dbReference type="GO" id="GO:0005737">
    <property type="term" value="C:cytoplasm"/>
    <property type="evidence" value="ECO:0007669"/>
    <property type="project" value="TreeGrafter"/>
</dbReference>
<sequence length="420" mass="46925">MHVQRDRDHPASLSSIPTSSSLTCVPSALRVQITRACLLLNSHGDKNFASRSTLNSSLYRHDPHQANGIFIGRPRNSHDTTGIETPPPLFCTLPTALAPGYVHTNTSSPSMASHEPAVLAYPHKTDIYTYRVPTPPRIVVPPPTLNADAVPEITLRAIKSSTYDFLQSVNYDNLVQSNAPLEWTYELRREAQTILPFLCLGPMTAAKDEKWLREQGVTMLLGVRQKQGFESRLMQTPFRMAEKLGIEAQSVDLTGHQDLIRSFARTSQMINEHLSRMYQASNGQQLGKVLVFCESGNERSAGVVAAYLMEMHEDVDYIKAMQLCQAQRFCVNFDDAMKRLLQGYWDILCAQRTVQAQQQVHENGTGHGTNGINGFTNGASAPRTKRVLERSQDDDVNMDDDDDLERFGGRTFAPFIDQSQ</sequence>
<evidence type="ECO:0000313" key="3">
    <source>
        <dbReference type="EMBL" id="PIA99115.1"/>
    </source>
</evidence>
<dbReference type="GO" id="GO:0005654">
    <property type="term" value="C:nucleoplasm"/>
    <property type="evidence" value="ECO:0007669"/>
    <property type="project" value="TreeGrafter"/>
</dbReference>
<dbReference type="InterPro" id="IPR000387">
    <property type="entry name" value="Tyr_Pase_dom"/>
</dbReference>
<dbReference type="GO" id="GO:0070372">
    <property type="term" value="P:regulation of ERK1 and ERK2 cascade"/>
    <property type="evidence" value="ECO:0007669"/>
    <property type="project" value="TreeGrafter"/>
</dbReference>
<proteinExistence type="predicted"/>
<dbReference type="PANTHER" id="PTHR46588:SF1">
    <property type="entry name" value="SERINE_THREONINE_TYROSINE-INTERACTING PROTEIN"/>
    <property type="match status" value="1"/>
</dbReference>
<dbReference type="PANTHER" id="PTHR46588">
    <property type="entry name" value="SERINE/THREONINE/TYROSINE-INTERACTING PROTEIN"/>
    <property type="match status" value="1"/>
</dbReference>
<gene>
    <name evidence="3" type="ORF">CB0940_03568</name>
</gene>
<feature type="domain" description="Tyrosine specific protein phosphatases" evidence="2">
    <location>
        <begin position="261"/>
        <end position="328"/>
    </location>
</feature>
<feature type="region of interest" description="Disordered" evidence="1">
    <location>
        <begin position="1"/>
        <end position="20"/>
    </location>
</feature>
<dbReference type="InterPro" id="IPR029021">
    <property type="entry name" value="Prot-tyrosine_phosphatase-like"/>
</dbReference>
<feature type="region of interest" description="Disordered" evidence="1">
    <location>
        <begin position="389"/>
        <end position="410"/>
    </location>
</feature>
<dbReference type="CDD" id="cd14498">
    <property type="entry name" value="DSP"/>
    <property type="match status" value="1"/>
</dbReference>
<evidence type="ECO:0000256" key="1">
    <source>
        <dbReference type="SAM" id="MobiDB-lite"/>
    </source>
</evidence>
<protein>
    <recommendedName>
        <fullName evidence="2">Tyrosine specific protein phosphatases domain-containing protein</fullName>
    </recommendedName>
</protein>
<dbReference type="Proteomes" id="UP000230605">
    <property type="component" value="Chromosome 3"/>
</dbReference>
<evidence type="ECO:0000313" key="4">
    <source>
        <dbReference type="Proteomes" id="UP000230605"/>
    </source>
</evidence>
<feature type="compositionally biased region" description="Basic and acidic residues" evidence="1">
    <location>
        <begin position="1"/>
        <end position="10"/>
    </location>
</feature>
<accession>A0A2G5I2S7</accession>
<dbReference type="EMBL" id="LKMD01000101">
    <property type="protein sequence ID" value="PIA99115.1"/>
    <property type="molecule type" value="Genomic_DNA"/>
</dbReference>
<dbReference type="OrthoDB" id="10252009at2759"/>
<feature type="compositionally biased region" description="Acidic residues" evidence="1">
    <location>
        <begin position="394"/>
        <end position="404"/>
    </location>
</feature>
<dbReference type="GO" id="GO:0062026">
    <property type="term" value="P:negative regulation of SCF-dependent proteasomal ubiquitin-dependent catabolic process"/>
    <property type="evidence" value="ECO:0007669"/>
    <property type="project" value="TreeGrafter"/>
</dbReference>
<dbReference type="Gene3D" id="3.90.190.10">
    <property type="entry name" value="Protein tyrosine phosphatase superfamily"/>
    <property type="match status" value="1"/>
</dbReference>
<dbReference type="InterPro" id="IPR052449">
    <property type="entry name" value="STYX-Interacting_Phosphatase"/>
</dbReference>
<dbReference type="GO" id="GO:1990444">
    <property type="term" value="F:F-box domain binding"/>
    <property type="evidence" value="ECO:0007669"/>
    <property type="project" value="TreeGrafter"/>
</dbReference>
<evidence type="ECO:0000259" key="2">
    <source>
        <dbReference type="PROSITE" id="PS50056"/>
    </source>
</evidence>
<dbReference type="PROSITE" id="PS50056">
    <property type="entry name" value="TYR_PHOSPHATASE_2"/>
    <property type="match status" value="1"/>
</dbReference>
<reference evidence="3 4" key="1">
    <citation type="submission" date="2015-10" db="EMBL/GenBank/DDBJ databases">
        <title>The cercosporin biosynthetic gene cluster was horizontally transferred to several fungal lineages and shown to be expanded in Cercospora beticola based on microsynteny with recipient genomes.</title>
        <authorList>
            <person name="De Jonge R."/>
            <person name="Ebert M.K."/>
            <person name="Suttle J.C."/>
            <person name="Jurick Ii W.M."/>
            <person name="Secor G.A."/>
            <person name="Thomma B.P."/>
            <person name="Van De Peer Y."/>
            <person name="Bolton M.D."/>
        </authorList>
    </citation>
    <scope>NUCLEOTIDE SEQUENCE [LARGE SCALE GENOMIC DNA]</scope>
    <source>
        <strain evidence="3 4">09-40</strain>
    </source>
</reference>
<dbReference type="SUPFAM" id="SSF52799">
    <property type="entry name" value="(Phosphotyrosine protein) phosphatases II"/>
    <property type="match status" value="1"/>
</dbReference>